<dbReference type="Pfam" id="PF00096">
    <property type="entry name" value="zf-C2H2"/>
    <property type="match status" value="7"/>
</dbReference>
<keyword evidence="5" id="KW-0539">Nucleus</keyword>
<evidence type="ECO:0000256" key="7">
    <source>
        <dbReference type="SAM" id="MobiDB-lite"/>
    </source>
</evidence>
<feature type="compositionally biased region" description="Basic and acidic residues" evidence="7">
    <location>
        <begin position="1"/>
        <end position="33"/>
    </location>
</feature>
<feature type="domain" description="C2H2-type" evidence="8">
    <location>
        <begin position="501"/>
        <end position="528"/>
    </location>
</feature>
<dbReference type="FunFam" id="3.30.160.60:FF:000358">
    <property type="entry name" value="zinc finger protein 24"/>
    <property type="match status" value="2"/>
</dbReference>
<dbReference type="PANTHER" id="PTHR23226">
    <property type="entry name" value="ZINC FINGER AND SCAN DOMAIN-CONTAINING"/>
    <property type="match status" value="1"/>
</dbReference>
<dbReference type="SUPFAM" id="SSF47353">
    <property type="entry name" value="Retrovirus capsid dimerization domain-like"/>
    <property type="match status" value="1"/>
</dbReference>
<dbReference type="InterPro" id="IPR036236">
    <property type="entry name" value="Znf_C2H2_sf"/>
</dbReference>
<dbReference type="PROSITE" id="PS50804">
    <property type="entry name" value="SCAN_BOX"/>
    <property type="match status" value="1"/>
</dbReference>
<dbReference type="RefSeq" id="XP_034267939.1">
    <property type="nucleotide sequence ID" value="XM_034412048.2"/>
</dbReference>
<dbReference type="Gene3D" id="3.30.160.60">
    <property type="entry name" value="Classic Zinc Finger"/>
    <property type="match status" value="7"/>
</dbReference>
<dbReference type="GO" id="GO:0000981">
    <property type="term" value="F:DNA-binding transcription factor activity, RNA polymerase II-specific"/>
    <property type="evidence" value="ECO:0007669"/>
    <property type="project" value="TreeGrafter"/>
</dbReference>
<dbReference type="InterPro" id="IPR038269">
    <property type="entry name" value="SCAN_sf"/>
</dbReference>
<dbReference type="Gene3D" id="1.10.4020.10">
    <property type="entry name" value="DNA breaking-rejoining enzymes"/>
    <property type="match status" value="1"/>
</dbReference>
<feature type="domain" description="C2H2-type" evidence="8">
    <location>
        <begin position="445"/>
        <end position="472"/>
    </location>
</feature>
<dbReference type="FunFam" id="3.30.160.60:FF:000739">
    <property type="entry name" value="Zgc:171418 protein"/>
    <property type="match status" value="1"/>
</dbReference>
<protein>
    <submittedName>
        <fullName evidence="11">Zinc finger protein 397-like isoform X1</fullName>
    </submittedName>
</protein>
<dbReference type="Pfam" id="PF02023">
    <property type="entry name" value="SCAN"/>
    <property type="match status" value="1"/>
</dbReference>
<dbReference type="InterPro" id="IPR003309">
    <property type="entry name" value="SCAN_dom"/>
</dbReference>
<keyword evidence="10" id="KW-1185">Reference proteome</keyword>
<dbReference type="FunFam" id="3.30.160.60:FF:000624">
    <property type="entry name" value="zinc finger protein 697"/>
    <property type="match status" value="1"/>
</dbReference>
<keyword evidence="3 6" id="KW-0863">Zinc-finger</keyword>
<evidence type="ECO:0000256" key="5">
    <source>
        <dbReference type="ARBA" id="ARBA00023242"/>
    </source>
</evidence>
<dbReference type="SMART" id="SM00431">
    <property type="entry name" value="SCAN"/>
    <property type="match status" value="1"/>
</dbReference>
<organism evidence="10 11">
    <name type="scientific">Pantherophis guttatus</name>
    <name type="common">Corn snake</name>
    <name type="synonym">Elaphe guttata</name>
    <dbReference type="NCBI Taxonomy" id="94885"/>
    <lineage>
        <taxon>Eukaryota</taxon>
        <taxon>Metazoa</taxon>
        <taxon>Chordata</taxon>
        <taxon>Craniata</taxon>
        <taxon>Vertebrata</taxon>
        <taxon>Euteleostomi</taxon>
        <taxon>Lepidosauria</taxon>
        <taxon>Squamata</taxon>
        <taxon>Bifurcata</taxon>
        <taxon>Unidentata</taxon>
        <taxon>Episquamata</taxon>
        <taxon>Toxicofera</taxon>
        <taxon>Serpentes</taxon>
        <taxon>Colubroidea</taxon>
        <taxon>Colubridae</taxon>
        <taxon>Colubrinae</taxon>
        <taxon>Pantherophis</taxon>
    </lineage>
</organism>
<dbReference type="GO" id="GO:0000978">
    <property type="term" value="F:RNA polymerase II cis-regulatory region sequence-specific DNA binding"/>
    <property type="evidence" value="ECO:0007669"/>
    <property type="project" value="TreeGrafter"/>
</dbReference>
<evidence type="ECO:0000313" key="11">
    <source>
        <dbReference type="RefSeq" id="XP_034267939.1"/>
    </source>
</evidence>
<dbReference type="KEGG" id="pgut:117662582"/>
<feature type="domain" description="C2H2-type" evidence="8">
    <location>
        <begin position="473"/>
        <end position="500"/>
    </location>
</feature>
<feature type="domain" description="C2H2-type" evidence="8">
    <location>
        <begin position="613"/>
        <end position="640"/>
    </location>
</feature>
<dbReference type="GeneID" id="117662582"/>
<feature type="domain" description="C2H2-type" evidence="8">
    <location>
        <begin position="585"/>
        <end position="612"/>
    </location>
</feature>
<dbReference type="GO" id="GO:0008270">
    <property type="term" value="F:zinc ion binding"/>
    <property type="evidence" value="ECO:0007669"/>
    <property type="project" value="UniProtKB-KW"/>
</dbReference>
<keyword evidence="1" id="KW-0479">Metal-binding</keyword>
<keyword evidence="2" id="KW-0677">Repeat</keyword>
<dbReference type="AlphaFoldDB" id="A0A6P9BD99"/>
<evidence type="ECO:0000259" key="9">
    <source>
        <dbReference type="PROSITE" id="PS50804"/>
    </source>
</evidence>
<gene>
    <name evidence="11" type="primary">LOC117662582</name>
</gene>
<feature type="region of interest" description="Disordered" evidence="7">
    <location>
        <begin position="1"/>
        <end position="37"/>
    </location>
</feature>
<evidence type="ECO:0000259" key="8">
    <source>
        <dbReference type="PROSITE" id="PS50157"/>
    </source>
</evidence>
<dbReference type="FunFam" id="3.30.160.60:FF:002343">
    <property type="entry name" value="Zinc finger protein 33A"/>
    <property type="match status" value="2"/>
</dbReference>
<proteinExistence type="predicted"/>
<dbReference type="PROSITE" id="PS00028">
    <property type="entry name" value="ZINC_FINGER_C2H2_1"/>
    <property type="match status" value="7"/>
</dbReference>
<dbReference type="FunFam" id="3.30.160.60:FF:000116">
    <property type="entry name" value="Zinc finger protein 107"/>
    <property type="match status" value="1"/>
</dbReference>
<dbReference type="CDD" id="cd07936">
    <property type="entry name" value="SCAN"/>
    <property type="match status" value="1"/>
</dbReference>
<feature type="domain" description="C2H2-type" evidence="8">
    <location>
        <begin position="557"/>
        <end position="584"/>
    </location>
</feature>
<sequence length="670" mass="76544">MEEQDLRDHPQKKDPRGGESPPRKMGREIKQEPDEGSLQQWEAQWREFLKTVETPCSGSSKPPVDPWENSLAFLDSFEQVARACRWPKEEWVARLQPALSGEAEQAFLNLEGCSKRDYGKVKAAILQRDARRREEQRQHFRRFRYQEAEGPRGAYSRLQEHCKRWLKADMCTKEQIVELLILEQFLAILPPEMQRWVRACGPESCSQAVVLVEDFLGKKEELNMWEHHAGVLQWVLSYEVLSEEAATISRISQVGTEAGWRMMYVETKQENDDSSTDLLGSEWKSETEGKLCGDFSEETEREPFEEKVWSRVQPAHRERNQQEEWIERSLPCPVGEFHEISLQQNNQGGEERNGCLSDHWEMSAETETQKSMFGKNPGDKEMLSEGESSYTFLENGEKFLDPLVPPSYRAAHADGQHQPTEFSKTFYGPSSLLKPPTVPKTEKLYKCLECGKSFSRSAHLTSHQIIHTGEKPYTCLECGKSFVQSAHLASHQIIHTGEKPYKCSECGKSFNKSTNFLRHQKIHKGEKPHQCADCNKTFADKPSLIQHQRVHTGERPYKCYECGKSFSHRGSLNAHQRMHTGEKPYGCADCGKSFRDQSSLIRHKRTHTGEKPYTCSECGKSFSQSTNLTLHQKVHTDGKFPADSPQILNTGMGVLMYPPSPANGLVALES</sequence>
<accession>A0A6P9BD99</accession>
<evidence type="ECO:0000256" key="1">
    <source>
        <dbReference type="ARBA" id="ARBA00022723"/>
    </source>
</evidence>
<feature type="domain" description="SCAN box" evidence="9">
    <location>
        <begin position="137"/>
        <end position="215"/>
    </location>
</feature>
<dbReference type="InParanoid" id="A0A6P9BD99"/>
<dbReference type="Proteomes" id="UP001652622">
    <property type="component" value="Unplaced"/>
</dbReference>
<feature type="domain" description="C2H2-type" evidence="8">
    <location>
        <begin position="529"/>
        <end position="556"/>
    </location>
</feature>
<dbReference type="PANTHER" id="PTHR23226:SF379">
    <property type="entry name" value="C2H2-TYPE DOMAIN-CONTAINING PROTEIN"/>
    <property type="match status" value="1"/>
</dbReference>
<evidence type="ECO:0000256" key="4">
    <source>
        <dbReference type="ARBA" id="ARBA00022833"/>
    </source>
</evidence>
<evidence type="ECO:0000256" key="6">
    <source>
        <dbReference type="PROSITE-ProRule" id="PRU00042"/>
    </source>
</evidence>
<name>A0A6P9BD99_PANGU</name>
<dbReference type="SMART" id="SM00355">
    <property type="entry name" value="ZnF_C2H2"/>
    <property type="match status" value="7"/>
</dbReference>
<dbReference type="OMA" id="QENDDAC"/>
<evidence type="ECO:0000256" key="3">
    <source>
        <dbReference type="ARBA" id="ARBA00022771"/>
    </source>
</evidence>
<evidence type="ECO:0000313" key="10">
    <source>
        <dbReference type="Proteomes" id="UP001652622"/>
    </source>
</evidence>
<reference evidence="11" key="1">
    <citation type="submission" date="2025-08" db="UniProtKB">
        <authorList>
            <consortium name="RefSeq"/>
        </authorList>
    </citation>
    <scope>IDENTIFICATION</scope>
    <source>
        <tissue evidence="11">Blood</tissue>
    </source>
</reference>
<evidence type="ECO:0000256" key="2">
    <source>
        <dbReference type="ARBA" id="ARBA00022737"/>
    </source>
</evidence>
<dbReference type="InterPro" id="IPR013087">
    <property type="entry name" value="Znf_C2H2_type"/>
</dbReference>
<dbReference type="PROSITE" id="PS50157">
    <property type="entry name" value="ZINC_FINGER_C2H2_2"/>
    <property type="match status" value="7"/>
</dbReference>
<keyword evidence="4" id="KW-0862">Zinc</keyword>
<dbReference type="FunFam" id="1.10.4020.10:FF:000001">
    <property type="entry name" value="zinc finger protein 263 isoform X1"/>
    <property type="match status" value="1"/>
</dbReference>
<dbReference type="SUPFAM" id="SSF57667">
    <property type="entry name" value="beta-beta-alpha zinc fingers"/>
    <property type="match status" value="4"/>
</dbReference>